<evidence type="ECO:0000256" key="11">
    <source>
        <dbReference type="ARBA" id="ARBA00023303"/>
    </source>
</evidence>
<evidence type="ECO:0000313" key="15">
    <source>
        <dbReference type="EMBL" id="CAE4668238.1"/>
    </source>
</evidence>
<dbReference type="Pfam" id="PF00520">
    <property type="entry name" value="Ion_trans"/>
    <property type="match status" value="1"/>
</dbReference>
<dbReference type="Gene3D" id="1.20.120.350">
    <property type="entry name" value="Voltage-gated potassium channels. Chain C"/>
    <property type="match status" value="1"/>
</dbReference>
<evidence type="ECO:0000256" key="3">
    <source>
        <dbReference type="ARBA" id="ARBA00022448"/>
    </source>
</evidence>
<dbReference type="GO" id="GO:0034702">
    <property type="term" value="C:monoatomic ion channel complex"/>
    <property type="evidence" value="ECO:0007669"/>
    <property type="project" value="UniProtKB-KW"/>
</dbReference>
<keyword evidence="6" id="KW-0851">Voltage-gated channel</keyword>
<feature type="domain" description="Ion transport" evidence="14">
    <location>
        <begin position="178"/>
        <end position="258"/>
    </location>
</feature>
<evidence type="ECO:0000256" key="2">
    <source>
        <dbReference type="ARBA" id="ARBA00015897"/>
    </source>
</evidence>
<feature type="transmembrane region" description="Helical" evidence="13">
    <location>
        <begin position="212"/>
        <end position="234"/>
    </location>
</feature>
<reference evidence="15" key="1">
    <citation type="submission" date="2021-01" db="EMBL/GenBank/DDBJ databases">
        <authorList>
            <person name="Corre E."/>
            <person name="Pelletier E."/>
            <person name="Niang G."/>
            <person name="Scheremetjew M."/>
            <person name="Finn R."/>
            <person name="Kale V."/>
            <person name="Holt S."/>
            <person name="Cochrane G."/>
            <person name="Meng A."/>
            <person name="Brown T."/>
            <person name="Cohen L."/>
        </authorList>
    </citation>
    <scope>NUCLEOTIDE SEQUENCE</scope>
    <source>
        <strain evidence="15">GSO104</strain>
    </source>
</reference>
<organism evidence="15">
    <name type="scientific">Ditylum brightwellii</name>
    <dbReference type="NCBI Taxonomy" id="49249"/>
    <lineage>
        <taxon>Eukaryota</taxon>
        <taxon>Sar</taxon>
        <taxon>Stramenopiles</taxon>
        <taxon>Ochrophyta</taxon>
        <taxon>Bacillariophyta</taxon>
        <taxon>Mediophyceae</taxon>
        <taxon>Lithodesmiophycidae</taxon>
        <taxon>Lithodesmiales</taxon>
        <taxon>Lithodesmiaceae</taxon>
        <taxon>Ditylum</taxon>
    </lineage>
</organism>
<dbReference type="AlphaFoldDB" id="A0A7S4T8R9"/>
<dbReference type="InterPro" id="IPR027359">
    <property type="entry name" value="Volt_channel_dom_sf"/>
</dbReference>
<evidence type="ECO:0000256" key="5">
    <source>
        <dbReference type="ARBA" id="ARBA00022692"/>
    </source>
</evidence>
<evidence type="ECO:0000256" key="9">
    <source>
        <dbReference type="ARBA" id="ARBA00023065"/>
    </source>
</evidence>
<evidence type="ECO:0000256" key="6">
    <source>
        <dbReference type="ARBA" id="ARBA00022882"/>
    </source>
</evidence>
<evidence type="ECO:0000256" key="7">
    <source>
        <dbReference type="ARBA" id="ARBA00022989"/>
    </source>
</evidence>
<dbReference type="EMBL" id="HBNS01060835">
    <property type="protein sequence ID" value="CAE4668238.1"/>
    <property type="molecule type" value="Transcribed_RNA"/>
</dbReference>
<evidence type="ECO:0000256" key="12">
    <source>
        <dbReference type="ARBA" id="ARBA00031989"/>
    </source>
</evidence>
<keyword evidence="4" id="KW-1003">Cell membrane</keyword>
<dbReference type="GO" id="GO:0005886">
    <property type="term" value="C:plasma membrane"/>
    <property type="evidence" value="ECO:0007669"/>
    <property type="project" value="UniProtKB-SubCell"/>
</dbReference>
<accession>A0A7S4T8R9</accession>
<protein>
    <recommendedName>
        <fullName evidence="2">Voltage-gated hydrogen channel 1</fullName>
    </recommendedName>
    <alternativeName>
        <fullName evidence="12">Hydrogen voltage-gated channel 1</fullName>
    </alternativeName>
</protein>
<keyword evidence="5 13" id="KW-0812">Transmembrane</keyword>
<proteinExistence type="predicted"/>
<keyword evidence="11" id="KW-0407">Ion channel</keyword>
<evidence type="ECO:0000256" key="8">
    <source>
        <dbReference type="ARBA" id="ARBA00023054"/>
    </source>
</evidence>
<evidence type="ECO:0000256" key="1">
    <source>
        <dbReference type="ARBA" id="ARBA00004651"/>
    </source>
</evidence>
<comment type="subcellular location">
    <subcellularLocation>
        <location evidence="1">Cell membrane</location>
        <topology evidence="1">Multi-pass membrane protein</topology>
    </subcellularLocation>
</comment>
<keyword evidence="8" id="KW-0175">Coiled coil</keyword>
<dbReference type="InterPro" id="IPR005821">
    <property type="entry name" value="Ion_trans_dom"/>
</dbReference>
<keyword evidence="9" id="KW-0406">Ion transport</keyword>
<evidence type="ECO:0000256" key="4">
    <source>
        <dbReference type="ARBA" id="ARBA00022475"/>
    </source>
</evidence>
<name>A0A7S4T8R9_9STRA</name>
<dbReference type="PANTHER" id="PTHR46480:SF1">
    <property type="entry name" value="VOLTAGE-GATED HYDROGEN CHANNEL 1"/>
    <property type="match status" value="1"/>
</dbReference>
<gene>
    <name evidence="15" type="ORF">DBRI00130_LOCUS43832</name>
</gene>
<keyword evidence="3" id="KW-0813">Transport</keyword>
<dbReference type="InterPro" id="IPR031846">
    <property type="entry name" value="Hvcn1"/>
</dbReference>
<evidence type="ECO:0000256" key="13">
    <source>
        <dbReference type="SAM" id="Phobius"/>
    </source>
</evidence>
<keyword evidence="7 13" id="KW-1133">Transmembrane helix</keyword>
<evidence type="ECO:0000256" key="10">
    <source>
        <dbReference type="ARBA" id="ARBA00023136"/>
    </source>
</evidence>
<evidence type="ECO:0000259" key="14">
    <source>
        <dbReference type="Pfam" id="PF00520"/>
    </source>
</evidence>
<feature type="transmembrane region" description="Helical" evidence="13">
    <location>
        <begin position="82"/>
        <end position="102"/>
    </location>
</feature>
<dbReference type="GO" id="GO:0030171">
    <property type="term" value="F:voltage-gated proton channel activity"/>
    <property type="evidence" value="ECO:0007669"/>
    <property type="project" value="InterPro"/>
</dbReference>
<feature type="transmembrane region" description="Helical" evidence="13">
    <location>
        <begin position="180"/>
        <end position="205"/>
    </location>
</feature>
<dbReference type="PANTHER" id="PTHR46480">
    <property type="entry name" value="F20B24.22"/>
    <property type="match status" value="1"/>
</dbReference>
<sequence length="321" mass="36291">MATEQSMEQTLNQSADDSFECEEIEEAVEINTKSLPPLEQPKINHLVPTNDDETRIVNETHGKDSWQARILHIVHRSSIQRFLMVLLLIDVMLLFAELYLSAEFPTCKVIMRDALSCYPKDEESKYGSESDYGKDYDNDGHRSLGGGGYGSLCPDPYTEVTSHSAGCDPHKHEALHTAHIWLFSITLGILSCFMIELFLLIVCLGPCLFFSYLFYVLDFVVVYLSFALEVAFHIVNNESLSAVAGMLVVIRIWRFARIGHGLVKATVEMESKKNKKIVQELEDLLRMNNIPFQSQVGKYDKVHDSLHASKHSADVLKGEPF</sequence>
<keyword evidence="10 13" id="KW-0472">Membrane</keyword>